<dbReference type="InterPro" id="IPR013525">
    <property type="entry name" value="ABC2_TM"/>
</dbReference>
<feature type="transmembrane region" description="Helical" evidence="5">
    <location>
        <begin position="263"/>
        <end position="284"/>
    </location>
</feature>
<proteinExistence type="predicted"/>
<name>A0A511Z9G2_9BACL</name>
<dbReference type="AlphaFoldDB" id="A0A511Z9G2"/>
<evidence type="ECO:0000313" key="7">
    <source>
        <dbReference type="EMBL" id="GEN84076.1"/>
    </source>
</evidence>
<dbReference type="EMBL" id="BJYL01000032">
    <property type="protein sequence ID" value="GEN84076.1"/>
    <property type="molecule type" value="Genomic_DNA"/>
</dbReference>
<gene>
    <name evidence="7" type="ORF">SLU01_23880</name>
</gene>
<sequence length="332" mass="38080">MPIAVIVEDDSQMARQLANEIAAIDLLEVRYIGLDEALHKLQQHELDSVFLLRDGYETAVLSNDRNWLIRGYSSNRSFAYQAVAETVMSIAQQDMSRSKAASVIQQLYKEYGMEDVWNYDAIIQRSMERQENESLLQTHFTYGRQSSTSEETPMRLLNNRGVWAFFTIISAFFLFDWMIKESRPAMQIRWLYTSISFKRHALRMFVFYTALTILSDVLSIFVFTFFLSEPVTSSLLLPLLTFRTTLNLLAFLLAIVFRQVLPYTMTGIAIALFLTVTGGAVIPLDGLTRKWEWVEAISPVQSLLSMTVPVVWMIGLIATLAVWFYGRGRRVA</sequence>
<comment type="subcellular location">
    <subcellularLocation>
        <location evidence="1">Membrane</location>
        <topology evidence="1">Multi-pass membrane protein</topology>
    </subcellularLocation>
</comment>
<keyword evidence="3 5" id="KW-1133">Transmembrane helix</keyword>
<evidence type="ECO:0000256" key="3">
    <source>
        <dbReference type="ARBA" id="ARBA00022989"/>
    </source>
</evidence>
<keyword evidence="4 5" id="KW-0472">Membrane</keyword>
<dbReference type="Gene3D" id="3.40.1710.10">
    <property type="entry name" value="abc type-2 transporter like domain"/>
    <property type="match status" value="1"/>
</dbReference>
<keyword evidence="8" id="KW-1185">Reference proteome</keyword>
<evidence type="ECO:0000256" key="5">
    <source>
        <dbReference type="SAM" id="Phobius"/>
    </source>
</evidence>
<evidence type="ECO:0000256" key="1">
    <source>
        <dbReference type="ARBA" id="ARBA00004141"/>
    </source>
</evidence>
<evidence type="ECO:0000313" key="8">
    <source>
        <dbReference type="Proteomes" id="UP000321901"/>
    </source>
</evidence>
<dbReference type="GO" id="GO:0016020">
    <property type="term" value="C:membrane"/>
    <property type="evidence" value="ECO:0007669"/>
    <property type="project" value="UniProtKB-SubCell"/>
</dbReference>
<evidence type="ECO:0000256" key="2">
    <source>
        <dbReference type="ARBA" id="ARBA00022692"/>
    </source>
</evidence>
<reference evidence="7 8" key="1">
    <citation type="submission" date="2019-07" db="EMBL/GenBank/DDBJ databases">
        <title>Whole genome shotgun sequence of Sporosarcina luteola NBRC 105378.</title>
        <authorList>
            <person name="Hosoyama A."/>
            <person name="Uohara A."/>
            <person name="Ohji S."/>
            <person name="Ichikawa N."/>
        </authorList>
    </citation>
    <scope>NUCLEOTIDE SEQUENCE [LARGE SCALE GENOMIC DNA]</scope>
    <source>
        <strain evidence="7 8">NBRC 105378</strain>
    </source>
</reference>
<feature type="transmembrane region" description="Helical" evidence="5">
    <location>
        <begin position="205"/>
        <end position="228"/>
    </location>
</feature>
<protein>
    <recommendedName>
        <fullName evidence="6">ABC-2 type transporter transmembrane domain-containing protein</fullName>
    </recommendedName>
</protein>
<accession>A0A511Z9G2</accession>
<feature type="transmembrane region" description="Helical" evidence="5">
    <location>
        <begin position="161"/>
        <end position="179"/>
    </location>
</feature>
<keyword evidence="2 5" id="KW-0812">Transmembrane</keyword>
<organism evidence="7 8">
    <name type="scientific">Sporosarcina luteola</name>
    <dbReference type="NCBI Taxonomy" id="582850"/>
    <lineage>
        <taxon>Bacteria</taxon>
        <taxon>Bacillati</taxon>
        <taxon>Bacillota</taxon>
        <taxon>Bacilli</taxon>
        <taxon>Bacillales</taxon>
        <taxon>Caryophanaceae</taxon>
        <taxon>Sporosarcina</taxon>
    </lineage>
</organism>
<feature type="transmembrane region" description="Helical" evidence="5">
    <location>
        <begin position="304"/>
        <end position="326"/>
    </location>
</feature>
<dbReference type="GO" id="GO:0140359">
    <property type="term" value="F:ABC-type transporter activity"/>
    <property type="evidence" value="ECO:0007669"/>
    <property type="project" value="InterPro"/>
</dbReference>
<dbReference type="Pfam" id="PF12698">
    <property type="entry name" value="ABC2_membrane_3"/>
    <property type="match status" value="1"/>
</dbReference>
<dbReference type="Proteomes" id="UP000321901">
    <property type="component" value="Unassembled WGS sequence"/>
</dbReference>
<evidence type="ECO:0000259" key="6">
    <source>
        <dbReference type="Pfam" id="PF12698"/>
    </source>
</evidence>
<comment type="caution">
    <text evidence="7">The sequence shown here is derived from an EMBL/GenBank/DDBJ whole genome shotgun (WGS) entry which is preliminary data.</text>
</comment>
<evidence type="ECO:0000256" key="4">
    <source>
        <dbReference type="ARBA" id="ARBA00023136"/>
    </source>
</evidence>
<feature type="domain" description="ABC-2 type transporter transmembrane" evidence="6">
    <location>
        <begin position="2"/>
        <end position="316"/>
    </location>
</feature>
<feature type="transmembrane region" description="Helical" evidence="5">
    <location>
        <begin position="234"/>
        <end position="256"/>
    </location>
</feature>